<evidence type="ECO:0000313" key="3">
    <source>
        <dbReference type="Proteomes" id="UP000742024"/>
    </source>
</evidence>
<dbReference type="AlphaFoldDB" id="A0A9P7SMZ8"/>
<evidence type="ECO:0000313" key="1">
    <source>
        <dbReference type="EMBL" id="KAG5955069.1"/>
    </source>
</evidence>
<evidence type="ECO:0000313" key="2">
    <source>
        <dbReference type="EMBL" id="KAG5959537.1"/>
    </source>
</evidence>
<dbReference type="Proteomes" id="UP000784919">
    <property type="component" value="Unassembled WGS sequence"/>
</dbReference>
<organism evidence="2 4">
    <name type="scientific">Claviceps arundinis</name>
    <dbReference type="NCBI Taxonomy" id="1623583"/>
    <lineage>
        <taxon>Eukaryota</taxon>
        <taxon>Fungi</taxon>
        <taxon>Dikarya</taxon>
        <taxon>Ascomycota</taxon>
        <taxon>Pezizomycotina</taxon>
        <taxon>Sordariomycetes</taxon>
        <taxon>Hypocreomycetidae</taxon>
        <taxon>Hypocreales</taxon>
        <taxon>Clavicipitaceae</taxon>
        <taxon>Claviceps</taxon>
    </lineage>
</organism>
<comment type="caution">
    <text evidence="2">The sequence shown here is derived from an EMBL/GenBank/DDBJ whole genome shotgun (WGS) entry which is preliminary data.</text>
</comment>
<gene>
    <name evidence="2" type="ORF">E4U56_004963</name>
    <name evidence="1" type="ORF">E4U57_003773</name>
</gene>
<dbReference type="EMBL" id="SRPR01000282">
    <property type="protein sequence ID" value="KAG5955069.1"/>
    <property type="molecule type" value="Genomic_DNA"/>
</dbReference>
<evidence type="ECO:0000313" key="4">
    <source>
        <dbReference type="Proteomes" id="UP000784919"/>
    </source>
</evidence>
<reference evidence="2 3" key="1">
    <citation type="journal article" date="2020" name="bioRxiv">
        <title>Whole genome comparisons of ergot fungi reveals the divergence and evolution of species within the genus Claviceps are the result of varying mechanisms driving genome evolution and host range expansion.</title>
        <authorList>
            <person name="Wyka S.A."/>
            <person name="Mondo S.J."/>
            <person name="Liu M."/>
            <person name="Dettman J."/>
            <person name="Nalam V."/>
            <person name="Broders K.D."/>
        </authorList>
    </citation>
    <scope>NUCLEOTIDE SEQUENCE</scope>
    <source>
        <strain evidence="2">CCC 1102</strain>
        <strain evidence="1 3">LM583</strain>
    </source>
</reference>
<dbReference type="Proteomes" id="UP000742024">
    <property type="component" value="Unassembled WGS sequence"/>
</dbReference>
<name>A0A9P7SMZ8_9HYPO</name>
<accession>A0A9P7SMZ8</accession>
<protein>
    <submittedName>
        <fullName evidence="2">Uncharacterized protein</fullName>
    </submittedName>
</protein>
<keyword evidence="3" id="KW-1185">Reference proteome</keyword>
<proteinExistence type="predicted"/>
<sequence>MSIIQVSPLPHCFHLNTLALYDGSKRRELRGRGDIIFAEYPSQLALVIKLLGIVVRLEVFGER</sequence>
<dbReference type="EMBL" id="SRPS01000331">
    <property type="protein sequence ID" value="KAG5959537.1"/>
    <property type="molecule type" value="Genomic_DNA"/>
</dbReference>